<sequence length="299" mass="34587">MDPFVNQSFRDWKHAALNRHQEFQTHKSATIAFHEWTKRQHDGTVKQSREKRRSRRTAASCSSLSTRLPFWQDHSEDMMRPEDKIYIFVCTTKNEKSTYHGLVLAIFQSKSLSPDAKNHIKEIQLRLQKKNIREEGKKRRQRIVEKIFYLSTNQVQNDHECLHCGASSSEEICLFVPACVSKAGTQALRNSRKWFFCHLCDAHAERLPLDNALLRSISALDPSNRGRTSTMKKLKRLPAMAFNVLNAEEDAFALEKKALHVKASIDALKEAEEDDWFKTLYETCMEKAKDLKIAVSFSS</sequence>
<accession>R7U1K8</accession>
<dbReference type="EnsemblMetazoa" id="CapteT191719">
    <property type="protein sequence ID" value="CapteP191719"/>
    <property type="gene ID" value="CapteG191719"/>
</dbReference>
<proteinExistence type="predicted"/>
<name>R7U1K8_CAPTE</name>
<evidence type="ECO:0000313" key="3">
    <source>
        <dbReference type="Proteomes" id="UP000014760"/>
    </source>
</evidence>
<keyword evidence="3" id="KW-1185">Reference proteome</keyword>
<organism evidence="1">
    <name type="scientific">Capitella teleta</name>
    <name type="common">Polychaete worm</name>
    <dbReference type="NCBI Taxonomy" id="283909"/>
    <lineage>
        <taxon>Eukaryota</taxon>
        <taxon>Metazoa</taxon>
        <taxon>Spiralia</taxon>
        <taxon>Lophotrochozoa</taxon>
        <taxon>Annelida</taxon>
        <taxon>Polychaeta</taxon>
        <taxon>Sedentaria</taxon>
        <taxon>Scolecida</taxon>
        <taxon>Capitellidae</taxon>
        <taxon>Capitella</taxon>
    </lineage>
</organism>
<reference evidence="2" key="3">
    <citation type="submission" date="2015-06" db="UniProtKB">
        <authorList>
            <consortium name="EnsemblMetazoa"/>
        </authorList>
    </citation>
    <scope>IDENTIFICATION</scope>
</reference>
<evidence type="ECO:0000313" key="1">
    <source>
        <dbReference type="EMBL" id="ELT97075.1"/>
    </source>
</evidence>
<reference evidence="1 3" key="2">
    <citation type="journal article" date="2013" name="Nature">
        <title>Insights into bilaterian evolution from three spiralian genomes.</title>
        <authorList>
            <person name="Simakov O."/>
            <person name="Marletaz F."/>
            <person name="Cho S.J."/>
            <person name="Edsinger-Gonzales E."/>
            <person name="Havlak P."/>
            <person name="Hellsten U."/>
            <person name="Kuo D.H."/>
            <person name="Larsson T."/>
            <person name="Lv J."/>
            <person name="Arendt D."/>
            <person name="Savage R."/>
            <person name="Osoegawa K."/>
            <person name="de Jong P."/>
            <person name="Grimwood J."/>
            <person name="Chapman J.A."/>
            <person name="Shapiro H."/>
            <person name="Aerts A."/>
            <person name="Otillar R.P."/>
            <person name="Terry A.Y."/>
            <person name="Boore J.L."/>
            <person name="Grigoriev I.V."/>
            <person name="Lindberg D.R."/>
            <person name="Seaver E.C."/>
            <person name="Weisblat D.A."/>
            <person name="Putnam N.H."/>
            <person name="Rokhsar D.S."/>
        </authorList>
    </citation>
    <scope>NUCLEOTIDE SEQUENCE</scope>
    <source>
        <strain evidence="1 3">I ESC-2004</strain>
    </source>
</reference>
<evidence type="ECO:0000313" key="2">
    <source>
        <dbReference type="EnsemblMetazoa" id="CapteP191719"/>
    </source>
</evidence>
<dbReference type="EMBL" id="AMQN01011041">
    <property type="status" value="NOT_ANNOTATED_CDS"/>
    <property type="molecule type" value="Genomic_DNA"/>
</dbReference>
<dbReference type="AlphaFoldDB" id="R7U1K8"/>
<dbReference type="Proteomes" id="UP000014760">
    <property type="component" value="Unassembled WGS sequence"/>
</dbReference>
<dbReference type="HOGENOM" id="CLU_931403_0_0_1"/>
<protein>
    <submittedName>
        <fullName evidence="1 2">Uncharacterized protein</fullName>
    </submittedName>
</protein>
<gene>
    <name evidence="1" type="ORF">CAPTEDRAFT_191719</name>
</gene>
<dbReference type="EMBL" id="KB308662">
    <property type="protein sequence ID" value="ELT97075.1"/>
    <property type="molecule type" value="Genomic_DNA"/>
</dbReference>
<reference evidence="3" key="1">
    <citation type="submission" date="2012-12" db="EMBL/GenBank/DDBJ databases">
        <authorList>
            <person name="Hellsten U."/>
            <person name="Grimwood J."/>
            <person name="Chapman J.A."/>
            <person name="Shapiro H."/>
            <person name="Aerts A."/>
            <person name="Otillar R.P."/>
            <person name="Terry A.Y."/>
            <person name="Boore J.L."/>
            <person name="Simakov O."/>
            <person name="Marletaz F."/>
            <person name="Cho S.-J."/>
            <person name="Edsinger-Gonzales E."/>
            <person name="Havlak P."/>
            <person name="Kuo D.-H."/>
            <person name="Larsson T."/>
            <person name="Lv J."/>
            <person name="Arendt D."/>
            <person name="Savage R."/>
            <person name="Osoegawa K."/>
            <person name="de Jong P."/>
            <person name="Lindberg D.R."/>
            <person name="Seaver E.C."/>
            <person name="Weisblat D.A."/>
            <person name="Putnam N.H."/>
            <person name="Grigoriev I.V."/>
            <person name="Rokhsar D.S."/>
        </authorList>
    </citation>
    <scope>NUCLEOTIDE SEQUENCE</scope>
    <source>
        <strain evidence="3">I ESC-2004</strain>
    </source>
</reference>
<dbReference type="OrthoDB" id="6131287at2759"/>